<keyword evidence="1" id="KW-1133">Transmembrane helix</keyword>
<dbReference type="PANTHER" id="PTHR30273:SF2">
    <property type="entry name" value="PROTEIN FECR"/>
    <property type="match status" value="1"/>
</dbReference>
<keyword evidence="1" id="KW-0812">Transmembrane</keyword>
<dbReference type="Gene3D" id="2.60.120.1440">
    <property type="match status" value="1"/>
</dbReference>
<dbReference type="Proteomes" id="UP000441754">
    <property type="component" value="Unassembled WGS sequence"/>
</dbReference>
<comment type="caution">
    <text evidence="4">The sequence shown here is derived from an EMBL/GenBank/DDBJ whole genome shotgun (WGS) entry which is preliminary data.</text>
</comment>
<organism evidence="4 5">
    <name type="scientific">Larkinella terrae</name>
    <dbReference type="NCBI Taxonomy" id="2025311"/>
    <lineage>
        <taxon>Bacteria</taxon>
        <taxon>Pseudomonadati</taxon>
        <taxon>Bacteroidota</taxon>
        <taxon>Cytophagia</taxon>
        <taxon>Cytophagales</taxon>
        <taxon>Spirosomataceae</taxon>
        <taxon>Larkinella</taxon>
    </lineage>
</organism>
<feature type="domain" description="FecR protein" evidence="2">
    <location>
        <begin position="133"/>
        <end position="217"/>
    </location>
</feature>
<dbReference type="Pfam" id="PF04773">
    <property type="entry name" value="FecR"/>
    <property type="match status" value="1"/>
</dbReference>
<evidence type="ECO:0000259" key="2">
    <source>
        <dbReference type="Pfam" id="PF04773"/>
    </source>
</evidence>
<name>A0A7K0ESW6_9BACT</name>
<evidence type="ECO:0000313" key="4">
    <source>
        <dbReference type="EMBL" id="MRS64915.1"/>
    </source>
</evidence>
<dbReference type="RefSeq" id="WP_154178211.1">
    <property type="nucleotide sequence ID" value="NZ_WJXZ01000014.1"/>
</dbReference>
<dbReference type="PIRSF" id="PIRSF018266">
    <property type="entry name" value="FecR"/>
    <property type="match status" value="1"/>
</dbReference>
<dbReference type="InterPro" id="IPR012373">
    <property type="entry name" value="Ferrdict_sens_TM"/>
</dbReference>
<feature type="domain" description="Protein FecR C-terminal" evidence="3">
    <location>
        <begin position="276"/>
        <end position="343"/>
    </location>
</feature>
<dbReference type="AlphaFoldDB" id="A0A7K0ESW6"/>
<accession>A0A7K0ESW6</accession>
<evidence type="ECO:0000259" key="3">
    <source>
        <dbReference type="Pfam" id="PF16344"/>
    </source>
</evidence>
<dbReference type="InterPro" id="IPR006860">
    <property type="entry name" value="FecR"/>
</dbReference>
<protein>
    <submittedName>
        <fullName evidence="4">DUF4974 domain-containing protein</fullName>
    </submittedName>
</protein>
<dbReference type="Gene3D" id="3.55.50.30">
    <property type="match status" value="1"/>
</dbReference>
<evidence type="ECO:0000256" key="1">
    <source>
        <dbReference type="SAM" id="Phobius"/>
    </source>
</evidence>
<gene>
    <name evidence="4" type="ORF">GJJ30_26695</name>
</gene>
<keyword evidence="1" id="KW-0472">Membrane</keyword>
<dbReference type="EMBL" id="WJXZ01000014">
    <property type="protein sequence ID" value="MRS64915.1"/>
    <property type="molecule type" value="Genomic_DNA"/>
</dbReference>
<dbReference type="PANTHER" id="PTHR30273">
    <property type="entry name" value="PERIPLASMIC SIGNAL SENSOR AND SIGMA FACTOR ACTIVATOR FECR-RELATED"/>
    <property type="match status" value="1"/>
</dbReference>
<dbReference type="InterPro" id="IPR032508">
    <property type="entry name" value="FecR_C"/>
</dbReference>
<proteinExistence type="predicted"/>
<keyword evidence="5" id="KW-1185">Reference proteome</keyword>
<dbReference type="OrthoDB" id="645173at2"/>
<dbReference type="GO" id="GO:0016989">
    <property type="term" value="F:sigma factor antagonist activity"/>
    <property type="evidence" value="ECO:0007669"/>
    <property type="project" value="TreeGrafter"/>
</dbReference>
<evidence type="ECO:0000313" key="5">
    <source>
        <dbReference type="Proteomes" id="UP000441754"/>
    </source>
</evidence>
<feature type="transmembrane region" description="Helical" evidence="1">
    <location>
        <begin position="82"/>
        <end position="102"/>
    </location>
</feature>
<reference evidence="4 5" key="1">
    <citation type="journal article" date="2018" name="Antonie Van Leeuwenhoek">
        <title>Larkinella terrae sp. nov., isolated from soil on Jeju Island, South Korea.</title>
        <authorList>
            <person name="Ten L.N."/>
            <person name="Jeon J."/>
            <person name="Park S.J."/>
            <person name="Park S."/>
            <person name="Lee S.Y."/>
            <person name="Kim M.K."/>
            <person name="Jung H.Y."/>
        </authorList>
    </citation>
    <scope>NUCLEOTIDE SEQUENCE [LARGE SCALE GENOMIC DNA]</scope>
    <source>
        <strain evidence="4 5">KCTC 52001</strain>
    </source>
</reference>
<dbReference type="Pfam" id="PF16344">
    <property type="entry name" value="FecR_C"/>
    <property type="match status" value="1"/>
</dbReference>
<sequence>MNEPLRPMDSAKYQELLAKYLNGDCSDEERALIDEWYASLDTEVELPATADEKKQLLARNWQNLSHRALKPKPVKSLRFRPYWAAAAVLAVLLGLGWYFQIWKTGDLPASQPVVSDAQPPFVERSNTGRKPERVILTDGSVVTLEPGSKIRYPAAFAAQNREVTLTGEAFFEVQKNPNKPFLVYSHDLITKVLGTSFRIKANAANRNITVSVRTGRVSVYSPALTTAAKPKSDPETIGVVLTPNQQVTYLNEEHRLVKTLVEKPAMLIQKAEIPSFTFQNAPISVLMTALEKTYGVDVVYDEEVMSKCFITTSLEQEDLYDKLNIVCKLLGASYKVIDAQIVISGPGCP</sequence>